<dbReference type="Pfam" id="PF01636">
    <property type="entry name" value="APH"/>
    <property type="match status" value="1"/>
</dbReference>
<sequence length="303" mass="35856">MDKSYAELLTGLEILEVSPFFNERLDKEYQVYCLSTREGKSVVLKKVSKEECDAYQLLNRVETFPEFINQTKDSSGEYWLTTEYFPGEDLSILKKEAAIKLGEKLAKLANCFFEENDSLRTFSPNLKKQIESKYQLLEKLKSNLNLYKTYEEYIIRFKEMPKTICHDDLLPINVLFDEKGTQIKILDLEHVRLSSYICDVARFGAFYSGDEVSFKKGFSFLDEEENIQLFLKTYYSFLTPKINKRLSFDQFMQDYDLECLNQYLLNISYLEEISEEGLKIDWEFYFYQLAIERVTLINKGRKK</sequence>
<dbReference type="RefSeq" id="WP_126792672.1">
    <property type="nucleotide sequence ID" value="NZ_CP060720.1"/>
</dbReference>
<protein>
    <recommendedName>
        <fullName evidence="1">Aminoglycoside phosphotransferase domain-containing protein</fullName>
    </recommendedName>
</protein>
<feature type="domain" description="Aminoglycoside phosphotransferase" evidence="1">
    <location>
        <begin position="50"/>
        <end position="211"/>
    </location>
</feature>
<evidence type="ECO:0000313" key="3">
    <source>
        <dbReference type="Proteomes" id="UP000288028"/>
    </source>
</evidence>
<dbReference type="AlphaFoldDB" id="A0A430B694"/>
<dbReference type="OrthoDB" id="2199595at2"/>
<dbReference type="EMBL" id="NGKB01000004">
    <property type="protein sequence ID" value="RSU15835.1"/>
    <property type="molecule type" value="Genomic_DNA"/>
</dbReference>
<dbReference type="GeneID" id="95581695"/>
<evidence type="ECO:0000313" key="2">
    <source>
        <dbReference type="EMBL" id="RSU15835.1"/>
    </source>
</evidence>
<dbReference type="Gene3D" id="3.90.1200.10">
    <property type="match status" value="1"/>
</dbReference>
<gene>
    <name evidence="2" type="ORF">CBF28_05220</name>
</gene>
<organism evidence="2 3">
    <name type="scientific">Vagococcus carniphilus</name>
    <dbReference type="NCBI Taxonomy" id="218144"/>
    <lineage>
        <taxon>Bacteria</taxon>
        <taxon>Bacillati</taxon>
        <taxon>Bacillota</taxon>
        <taxon>Bacilli</taxon>
        <taxon>Lactobacillales</taxon>
        <taxon>Enterococcaceae</taxon>
        <taxon>Vagococcus</taxon>
    </lineage>
</organism>
<dbReference type="InterPro" id="IPR002575">
    <property type="entry name" value="Aminoglycoside_PTrfase"/>
</dbReference>
<reference evidence="2 3" key="1">
    <citation type="submission" date="2017-05" db="EMBL/GenBank/DDBJ databases">
        <title>Vagococcus spp. assemblies.</title>
        <authorList>
            <person name="Gulvik C.A."/>
        </authorList>
    </citation>
    <scope>NUCLEOTIDE SEQUENCE [LARGE SCALE GENOMIC DNA]</scope>
    <source>
        <strain evidence="2 3">SS1714</strain>
    </source>
</reference>
<accession>A0A430B694</accession>
<name>A0A430B694_9ENTE</name>
<dbReference type="Proteomes" id="UP000288028">
    <property type="component" value="Unassembled WGS sequence"/>
</dbReference>
<keyword evidence="3" id="KW-1185">Reference proteome</keyword>
<comment type="caution">
    <text evidence="2">The sequence shown here is derived from an EMBL/GenBank/DDBJ whole genome shotgun (WGS) entry which is preliminary data.</text>
</comment>
<dbReference type="SUPFAM" id="SSF56112">
    <property type="entry name" value="Protein kinase-like (PK-like)"/>
    <property type="match status" value="1"/>
</dbReference>
<dbReference type="InterPro" id="IPR011009">
    <property type="entry name" value="Kinase-like_dom_sf"/>
</dbReference>
<proteinExistence type="predicted"/>
<evidence type="ECO:0000259" key="1">
    <source>
        <dbReference type="Pfam" id="PF01636"/>
    </source>
</evidence>